<feature type="domain" description="CTCHY-type" evidence="6">
    <location>
        <begin position="329"/>
        <end position="390"/>
    </location>
</feature>
<dbReference type="InterPro" id="IPR037275">
    <property type="entry name" value="Znf_CTCHY_sf"/>
</dbReference>
<dbReference type="GO" id="GO:0008270">
    <property type="term" value="F:zinc ion binding"/>
    <property type="evidence" value="ECO:0007669"/>
    <property type="project" value="UniProtKB-KW"/>
</dbReference>
<dbReference type="PANTHER" id="PTHR13493">
    <property type="entry name" value="ZINC FINGER CCHC DOMAIN-CONTAINING"/>
    <property type="match status" value="1"/>
</dbReference>
<evidence type="ECO:0000259" key="6">
    <source>
        <dbReference type="PROSITE" id="PS51270"/>
    </source>
</evidence>
<dbReference type="InterPro" id="IPR039846">
    <property type="entry name" value="ZCCHC4"/>
</dbReference>
<protein>
    <recommendedName>
        <fullName evidence="6">CTCHY-type domain-containing protein</fullName>
    </recommendedName>
</protein>
<accession>A0A813YUT5</accession>
<sequence length="419" mass="49563">MTSNYDVLNLEKISENPYCPHGPTIVFTNGKKSFYACSACRDHKLCNFYLEYENDKTISEEKIKNWLSRYKASLKPMEYYDNLRKKVFNLGTEERKYCQNCNTFIFETDENTHSKHQIITNITNQMLKNPIRKILAPVELNSANAQFVFDEQTSKFILDHIKKFEYDSILCIGAPSVFESLSDLDINHMLLDIDDRFMLFNDGEKFQKFNMFNNHFFNDKKKYELFLSKAKNLLILMDPPYGGIVRLISNTLNSIIEDYGHKKYSVFLVYPYFIENWIKKWLPDYNMLDYKVSYMNQKNFSQKSNLKKGSPARFFTNISLDKIELPKNEGYYFCDACKKYTYEENIHCSQCNVCPSKDGFYYKHCKICNRCVKSAYIHCNKCKQCHLEDTTCDGTNESIAHKKRRLELNLNNKNKKFKK</sequence>
<evidence type="ECO:0000256" key="1">
    <source>
        <dbReference type="ARBA" id="ARBA00004496"/>
    </source>
</evidence>
<dbReference type="GO" id="GO:0005737">
    <property type="term" value="C:cytoplasm"/>
    <property type="evidence" value="ECO:0007669"/>
    <property type="project" value="UniProtKB-SubCell"/>
</dbReference>
<dbReference type="PANTHER" id="PTHR13493:SF3">
    <property type="entry name" value="RRNA N6-ADENOSINE-METHYLTRANSFERASE ZCCHC4"/>
    <property type="match status" value="1"/>
</dbReference>
<keyword evidence="5" id="KW-0863">Zinc-finger</keyword>
<keyword evidence="2" id="KW-0963">Cytoplasm</keyword>
<comment type="subcellular location">
    <subcellularLocation>
        <location evidence="1">Cytoplasm</location>
    </subcellularLocation>
</comment>
<comment type="caution">
    <text evidence="7">The sequence shown here is derived from an EMBL/GenBank/DDBJ whole genome shotgun (WGS) entry which is preliminary data.</text>
</comment>
<evidence type="ECO:0000313" key="7">
    <source>
        <dbReference type="EMBL" id="CAF0889323.1"/>
    </source>
</evidence>
<dbReference type="InterPro" id="IPR041370">
    <property type="entry name" value="Mlase_EEF1AKMT1/ZCCHC4"/>
</dbReference>
<evidence type="ECO:0000256" key="2">
    <source>
        <dbReference type="ARBA" id="ARBA00022490"/>
    </source>
</evidence>
<name>A0A813YUT5_9BILA</name>
<dbReference type="Proteomes" id="UP000663879">
    <property type="component" value="Unassembled WGS sequence"/>
</dbReference>
<dbReference type="EMBL" id="CAJNOC010001765">
    <property type="protein sequence ID" value="CAF0889323.1"/>
    <property type="molecule type" value="Genomic_DNA"/>
</dbReference>
<keyword evidence="4" id="KW-0808">Transferase</keyword>
<gene>
    <name evidence="7" type="ORF">OXX778_LOCUS10825</name>
</gene>
<evidence type="ECO:0000313" key="8">
    <source>
        <dbReference type="Proteomes" id="UP000663879"/>
    </source>
</evidence>
<keyword evidence="5" id="KW-0479">Metal-binding</keyword>
<evidence type="ECO:0000256" key="5">
    <source>
        <dbReference type="PROSITE-ProRule" id="PRU00965"/>
    </source>
</evidence>
<dbReference type="OrthoDB" id="431817at2759"/>
<dbReference type="InterPro" id="IPR017921">
    <property type="entry name" value="Znf_CTCHY"/>
</dbReference>
<organism evidence="7 8">
    <name type="scientific">Brachionus calyciflorus</name>
    <dbReference type="NCBI Taxonomy" id="104777"/>
    <lineage>
        <taxon>Eukaryota</taxon>
        <taxon>Metazoa</taxon>
        <taxon>Spiralia</taxon>
        <taxon>Gnathifera</taxon>
        <taxon>Rotifera</taxon>
        <taxon>Eurotatoria</taxon>
        <taxon>Monogononta</taxon>
        <taxon>Pseudotrocha</taxon>
        <taxon>Ploima</taxon>
        <taxon>Brachionidae</taxon>
        <taxon>Brachionus</taxon>
    </lineage>
</organism>
<evidence type="ECO:0000256" key="4">
    <source>
        <dbReference type="ARBA" id="ARBA00022679"/>
    </source>
</evidence>
<dbReference type="PROSITE" id="PS50216">
    <property type="entry name" value="DHHC"/>
    <property type="match status" value="1"/>
</dbReference>
<keyword evidence="3" id="KW-0489">Methyltransferase</keyword>
<keyword evidence="5" id="KW-0862">Zinc</keyword>
<dbReference type="PROSITE" id="PS51270">
    <property type="entry name" value="ZF_CTCHY"/>
    <property type="match status" value="1"/>
</dbReference>
<dbReference type="Pfam" id="PF10237">
    <property type="entry name" value="N6-adenineMlase"/>
    <property type="match status" value="1"/>
</dbReference>
<reference evidence="7" key="1">
    <citation type="submission" date="2021-02" db="EMBL/GenBank/DDBJ databases">
        <authorList>
            <person name="Nowell W R."/>
        </authorList>
    </citation>
    <scope>NUCLEOTIDE SEQUENCE</scope>
    <source>
        <strain evidence="7">Ploen Becks lab</strain>
    </source>
</reference>
<evidence type="ECO:0000256" key="3">
    <source>
        <dbReference type="ARBA" id="ARBA00022603"/>
    </source>
</evidence>
<proteinExistence type="predicted"/>
<dbReference type="AlphaFoldDB" id="A0A813YUT5"/>
<dbReference type="GO" id="GO:0008988">
    <property type="term" value="F:rRNA (adenine-N6-)-methyltransferase activity"/>
    <property type="evidence" value="ECO:0007669"/>
    <property type="project" value="InterPro"/>
</dbReference>
<keyword evidence="8" id="KW-1185">Reference proteome</keyword>
<dbReference type="GO" id="GO:0005730">
    <property type="term" value="C:nucleolus"/>
    <property type="evidence" value="ECO:0007669"/>
    <property type="project" value="TreeGrafter"/>
</dbReference>
<dbReference type="SUPFAM" id="SSF161245">
    <property type="entry name" value="Zinc hairpin stack"/>
    <property type="match status" value="1"/>
</dbReference>